<keyword evidence="2 7" id="KW-0813">Transport</keyword>
<dbReference type="InterPro" id="IPR001991">
    <property type="entry name" value="Na-dicarboxylate_symporter"/>
</dbReference>
<keyword evidence="4 7" id="KW-0812">Transmembrane</keyword>
<evidence type="ECO:0000313" key="10">
    <source>
        <dbReference type="Proteomes" id="UP001165083"/>
    </source>
</evidence>
<keyword evidence="7" id="KW-0769">Symport</keyword>
<feature type="compositionally biased region" description="Polar residues" evidence="8">
    <location>
        <begin position="10"/>
        <end position="27"/>
    </location>
</feature>
<reference evidence="9" key="1">
    <citation type="submission" date="2023-04" db="EMBL/GenBank/DDBJ databases">
        <title>Phytophthora lilii NBRC 32176.</title>
        <authorList>
            <person name="Ichikawa N."/>
            <person name="Sato H."/>
            <person name="Tonouchi N."/>
        </authorList>
    </citation>
    <scope>NUCLEOTIDE SEQUENCE</scope>
    <source>
        <strain evidence="9">NBRC 32176</strain>
    </source>
</reference>
<name>A0A9W6YJE7_9STRA</name>
<evidence type="ECO:0000256" key="7">
    <source>
        <dbReference type="RuleBase" id="RU361216"/>
    </source>
</evidence>
<feature type="transmembrane region" description="Helical" evidence="7">
    <location>
        <begin position="346"/>
        <end position="369"/>
    </location>
</feature>
<organism evidence="9 10">
    <name type="scientific">Phytophthora lilii</name>
    <dbReference type="NCBI Taxonomy" id="2077276"/>
    <lineage>
        <taxon>Eukaryota</taxon>
        <taxon>Sar</taxon>
        <taxon>Stramenopiles</taxon>
        <taxon>Oomycota</taxon>
        <taxon>Peronosporomycetes</taxon>
        <taxon>Peronosporales</taxon>
        <taxon>Peronosporaceae</taxon>
        <taxon>Phytophthora</taxon>
    </lineage>
</organism>
<keyword evidence="3" id="KW-1003">Cell membrane</keyword>
<keyword evidence="6 7" id="KW-0472">Membrane</keyword>
<feature type="transmembrane region" description="Helical" evidence="7">
    <location>
        <begin position="422"/>
        <end position="447"/>
    </location>
</feature>
<dbReference type="PANTHER" id="PTHR42865:SF7">
    <property type="entry name" value="PROTON_GLUTAMATE-ASPARTATE SYMPORTER"/>
    <property type="match status" value="1"/>
</dbReference>
<proteinExistence type="inferred from homology"/>
<evidence type="ECO:0000256" key="6">
    <source>
        <dbReference type="ARBA" id="ARBA00023136"/>
    </source>
</evidence>
<dbReference type="GO" id="GO:0005886">
    <property type="term" value="C:plasma membrane"/>
    <property type="evidence" value="ECO:0007669"/>
    <property type="project" value="UniProtKB-SubCell"/>
</dbReference>
<comment type="subcellular location">
    <subcellularLocation>
        <location evidence="1">Cell membrane</location>
        <topology evidence="1">Multi-pass membrane protein</topology>
    </subcellularLocation>
    <subcellularLocation>
        <location evidence="7">Membrane</location>
        <topology evidence="7">Multi-pass membrane protein</topology>
    </subcellularLocation>
</comment>
<evidence type="ECO:0000313" key="9">
    <source>
        <dbReference type="EMBL" id="GMF66036.1"/>
    </source>
</evidence>
<dbReference type="Gene3D" id="1.10.3860.10">
    <property type="entry name" value="Sodium:dicarboxylate symporter"/>
    <property type="match status" value="1"/>
</dbReference>
<feature type="transmembrane region" description="Helical" evidence="7">
    <location>
        <begin position="96"/>
        <end position="121"/>
    </location>
</feature>
<evidence type="ECO:0000256" key="3">
    <source>
        <dbReference type="ARBA" id="ARBA00022475"/>
    </source>
</evidence>
<accession>A0A9W6YJE7</accession>
<protein>
    <recommendedName>
        <fullName evidence="7">Amino acid transporter</fullName>
    </recommendedName>
</protein>
<feature type="region of interest" description="Disordered" evidence="8">
    <location>
        <begin position="1"/>
        <end position="47"/>
    </location>
</feature>
<evidence type="ECO:0000256" key="2">
    <source>
        <dbReference type="ARBA" id="ARBA00022448"/>
    </source>
</evidence>
<dbReference type="AlphaFoldDB" id="A0A9W6YJE7"/>
<feature type="transmembrane region" description="Helical" evidence="7">
    <location>
        <begin position="133"/>
        <end position="154"/>
    </location>
</feature>
<evidence type="ECO:0000256" key="4">
    <source>
        <dbReference type="ARBA" id="ARBA00022692"/>
    </source>
</evidence>
<gene>
    <name evidence="9" type="ORF">Plil01_001859400</name>
</gene>
<feature type="transmembrane region" description="Helical" evidence="7">
    <location>
        <begin position="390"/>
        <end position="410"/>
    </location>
</feature>
<feature type="transmembrane region" description="Helical" evidence="7">
    <location>
        <begin position="273"/>
        <end position="292"/>
    </location>
</feature>
<dbReference type="Proteomes" id="UP001165083">
    <property type="component" value="Unassembled WGS sequence"/>
</dbReference>
<dbReference type="OrthoDB" id="5877963at2759"/>
<evidence type="ECO:0000256" key="8">
    <source>
        <dbReference type="SAM" id="MobiDB-lite"/>
    </source>
</evidence>
<dbReference type="Pfam" id="PF00375">
    <property type="entry name" value="SDF"/>
    <property type="match status" value="2"/>
</dbReference>
<dbReference type="EMBL" id="BSXW01012532">
    <property type="protein sequence ID" value="GMF66036.1"/>
    <property type="molecule type" value="Genomic_DNA"/>
</dbReference>
<sequence>MSFVAARPPVQQSLSYESMATPPSSAASRDAFNSVESGEEPDEEPPAPLRRWEKWLYGLRGVVLGVIVGIVLGLIFNSVSLPGQAVTWIGTPGRLFIRALECLVPLLVFSGLVVSMTDMSLYEHTKRIGGRTLACYLFTTSIAAAIGVAMAILFRPTFHNGKNGVVEAAAPVALQCGENTGSYVTLTLIGNTTSLTCQNDASLADVANLNSSTDERYESYRKAAALFVQRDINSTYERADGALQDLTLTDAIQLQLDALVPDNITAAFAEGKLLSVVMFAVVFGAILARGNARGRLQTTTEVIHDLYDVFMELIGLIIKFTPLAICSLLAAAIADSEDLRVLLRSVALYCLCVICGLGVHVLVFYPLLLRTFIRNANPFGWMAKMVRAQLFALASASSAATLPIVMECIGDTKMVSPRLFRFVLSLGVTIGMDGAAVGTPIAVVFMAQVSGVSIDAADYLAIWLASAIGSIGVGPVPSTGLVLIMTVWKTVFPSEALPAAFAFIIATDWLIDRLHTVVNVTSDTVVCRVVAQLVGDPGEKLQDEGDVARVQVPL</sequence>
<keyword evidence="5 7" id="KW-1133">Transmembrane helix</keyword>
<feature type="transmembrane region" description="Helical" evidence="7">
    <location>
        <begin position="459"/>
        <end position="485"/>
    </location>
</feature>
<evidence type="ECO:0000256" key="1">
    <source>
        <dbReference type="ARBA" id="ARBA00004651"/>
    </source>
</evidence>
<comment type="similarity">
    <text evidence="7">Belongs to the dicarboxylate/amino acid:cation symporter (DAACS) (TC 2.A.23) family.</text>
</comment>
<dbReference type="InterPro" id="IPR036458">
    <property type="entry name" value="Na:dicarbo_symporter_sf"/>
</dbReference>
<dbReference type="GO" id="GO:0015293">
    <property type="term" value="F:symporter activity"/>
    <property type="evidence" value="ECO:0007669"/>
    <property type="project" value="UniProtKB-UniRule"/>
</dbReference>
<dbReference type="SUPFAM" id="SSF118215">
    <property type="entry name" value="Proton glutamate symport protein"/>
    <property type="match status" value="2"/>
</dbReference>
<comment type="caution">
    <text evidence="9">The sequence shown here is derived from an EMBL/GenBank/DDBJ whole genome shotgun (WGS) entry which is preliminary data.</text>
</comment>
<dbReference type="PRINTS" id="PR00173">
    <property type="entry name" value="EDTRNSPORT"/>
</dbReference>
<dbReference type="PANTHER" id="PTHR42865">
    <property type="entry name" value="PROTON/GLUTAMATE-ASPARTATE SYMPORTER"/>
    <property type="match status" value="1"/>
</dbReference>
<evidence type="ECO:0000256" key="5">
    <source>
        <dbReference type="ARBA" id="ARBA00022989"/>
    </source>
</evidence>
<feature type="transmembrane region" description="Helical" evidence="7">
    <location>
        <begin position="313"/>
        <end position="334"/>
    </location>
</feature>
<feature type="transmembrane region" description="Helical" evidence="7">
    <location>
        <begin position="57"/>
        <end position="76"/>
    </location>
</feature>
<keyword evidence="10" id="KW-1185">Reference proteome</keyword>